<keyword evidence="5 11" id="KW-0812">Transmembrane</keyword>
<dbReference type="PANTHER" id="PTHR11410:SF0">
    <property type="entry name" value="ATP SYNTHASE SUBUNIT A"/>
    <property type="match status" value="1"/>
</dbReference>
<keyword evidence="10 11" id="KW-0066">ATP synthesis</keyword>
<dbReference type="InterPro" id="IPR023011">
    <property type="entry name" value="ATP_synth_F0_asu_AS"/>
</dbReference>
<evidence type="ECO:0000256" key="4">
    <source>
        <dbReference type="ARBA" id="ARBA00022547"/>
    </source>
</evidence>
<feature type="transmembrane region" description="Helical" evidence="11">
    <location>
        <begin position="114"/>
        <end position="132"/>
    </location>
</feature>
<dbReference type="PANTHER" id="PTHR11410">
    <property type="entry name" value="ATP SYNTHASE SUBUNIT A"/>
    <property type="match status" value="1"/>
</dbReference>
<dbReference type="InterPro" id="IPR000568">
    <property type="entry name" value="ATP_synth_F0_asu"/>
</dbReference>
<evidence type="ECO:0000313" key="13">
    <source>
        <dbReference type="EMBL" id="SDB85620.1"/>
    </source>
</evidence>
<dbReference type="PRINTS" id="PR00123">
    <property type="entry name" value="ATPASEA"/>
</dbReference>
<dbReference type="PROSITE" id="PS00449">
    <property type="entry name" value="ATPASE_A"/>
    <property type="match status" value="1"/>
</dbReference>
<comment type="similarity">
    <text evidence="2 11 12">Belongs to the ATPase A chain family.</text>
</comment>
<evidence type="ECO:0000256" key="11">
    <source>
        <dbReference type="HAMAP-Rule" id="MF_01393"/>
    </source>
</evidence>
<dbReference type="GO" id="GO:0046933">
    <property type="term" value="F:proton-transporting ATP synthase activity, rotational mechanism"/>
    <property type="evidence" value="ECO:0007669"/>
    <property type="project" value="UniProtKB-UniRule"/>
</dbReference>
<dbReference type="Proteomes" id="UP000199086">
    <property type="component" value="Unassembled WGS sequence"/>
</dbReference>
<dbReference type="Gene3D" id="1.20.120.220">
    <property type="entry name" value="ATP synthase, F0 complex, subunit A"/>
    <property type="match status" value="1"/>
</dbReference>
<evidence type="ECO:0000313" key="14">
    <source>
        <dbReference type="Proteomes" id="UP000199086"/>
    </source>
</evidence>
<keyword evidence="8 11" id="KW-0406">Ion transport</keyword>
<keyword evidence="14" id="KW-1185">Reference proteome</keyword>
<gene>
    <name evidence="11" type="primary">atpB</name>
    <name evidence="13" type="ORF">GA0111570_10583</name>
</gene>
<dbReference type="GO" id="GO:0045259">
    <property type="term" value="C:proton-transporting ATP synthase complex"/>
    <property type="evidence" value="ECO:0007669"/>
    <property type="project" value="UniProtKB-KW"/>
</dbReference>
<evidence type="ECO:0000256" key="2">
    <source>
        <dbReference type="ARBA" id="ARBA00006810"/>
    </source>
</evidence>
<dbReference type="GO" id="GO:0005886">
    <property type="term" value="C:plasma membrane"/>
    <property type="evidence" value="ECO:0007669"/>
    <property type="project" value="UniProtKB-SubCell"/>
</dbReference>
<organism evidence="13 14">
    <name type="scientific">Raineyella antarctica</name>
    <dbReference type="NCBI Taxonomy" id="1577474"/>
    <lineage>
        <taxon>Bacteria</taxon>
        <taxon>Bacillati</taxon>
        <taxon>Actinomycetota</taxon>
        <taxon>Actinomycetes</taxon>
        <taxon>Propionibacteriales</taxon>
        <taxon>Propionibacteriaceae</taxon>
        <taxon>Raineyella</taxon>
    </lineage>
</organism>
<name>A0A1G6GUB3_9ACTN</name>
<evidence type="ECO:0000256" key="7">
    <source>
        <dbReference type="ARBA" id="ARBA00022989"/>
    </source>
</evidence>
<evidence type="ECO:0000256" key="12">
    <source>
        <dbReference type="RuleBase" id="RU000483"/>
    </source>
</evidence>
<dbReference type="CDD" id="cd00310">
    <property type="entry name" value="ATP-synt_Fo_a_6"/>
    <property type="match status" value="1"/>
</dbReference>
<evidence type="ECO:0000256" key="3">
    <source>
        <dbReference type="ARBA" id="ARBA00022448"/>
    </source>
</evidence>
<dbReference type="InterPro" id="IPR035908">
    <property type="entry name" value="F0_ATP_A_sf"/>
</dbReference>
<feature type="transmembrane region" description="Helical" evidence="11">
    <location>
        <begin position="246"/>
        <end position="269"/>
    </location>
</feature>
<keyword evidence="6 11" id="KW-0375">Hydrogen ion transport</keyword>
<dbReference type="SUPFAM" id="SSF81336">
    <property type="entry name" value="F1F0 ATP synthase subunit A"/>
    <property type="match status" value="1"/>
</dbReference>
<feature type="transmembrane region" description="Helical" evidence="11">
    <location>
        <begin position="215"/>
        <end position="234"/>
    </location>
</feature>
<evidence type="ECO:0000256" key="5">
    <source>
        <dbReference type="ARBA" id="ARBA00022692"/>
    </source>
</evidence>
<comment type="subcellular location">
    <subcellularLocation>
        <location evidence="11 12">Cell membrane</location>
        <topology evidence="11 12">Multi-pass membrane protein</topology>
    </subcellularLocation>
    <subcellularLocation>
        <location evidence="1">Membrane</location>
        <topology evidence="1">Multi-pass membrane protein</topology>
    </subcellularLocation>
</comment>
<keyword evidence="7 11" id="KW-1133">Transmembrane helix</keyword>
<feature type="transmembrane region" description="Helical" evidence="11">
    <location>
        <begin position="177"/>
        <end position="195"/>
    </location>
</feature>
<dbReference type="STRING" id="1577474.GA0111570_10583"/>
<keyword evidence="11" id="KW-1003">Cell membrane</keyword>
<comment type="function">
    <text evidence="11 12">Key component of the proton channel; it plays a direct role in the translocation of protons across the membrane.</text>
</comment>
<keyword evidence="4 11" id="KW-0138">CF(0)</keyword>
<evidence type="ECO:0000256" key="10">
    <source>
        <dbReference type="ARBA" id="ARBA00023310"/>
    </source>
</evidence>
<dbReference type="NCBIfam" id="TIGR01131">
    <property type="entry name" value="ATP_synt_6_or_A"/>
    <property type="match status" value="1"/>
</dbReference>
<dbReference type="HAMAP" id="MF_01393">
    <property type="entry name" value="ATP_synth_a_bact"/>
    <property type="match status" value="1"/>
</dbReference>
<proteinExistence type="inferred from homology"/>
<evidence type="ECO:0000256" key="8">
    <source>
        <dbReference type="ARBA" id="ARBA00023065"/>
    </source>
</evidence>
<evidence type="ECO:0000256" key="9">
    <source>
        <dbReference type="ARBA" id="ARBA00023136"/>
    </source>
</evidence>
<evidence type="ECO:0000256" key="1">
    <source>
        <dbReference type="ARBA" id="ARBA00004141"/>
    </source>
</evidence>
<keyword evidence="3 11" id="KW-0813">Transport</keyword>
<dbReference type="EMBL" id="FMYF01000005">
    <property type="protein sequence ID" value="SDB85620.1"/>
    <property type="molecule type" value="Genomic_DNA"/>
</dbReference>
<keyword evidence="9 11" id="KW-0472">Membrane</keyword>
<evidence type="ECO:0000256" key="6">
    <source>
        <dbReference type="ARBA" id="ARBA00022781"/>
    </source>
</evidence>
<protein>
    <recommendedName>
        <fullName evidence="11 12">ATP synthase subunit a</fullName>
    </recommendedName>
    <alternativeName>
        <fullName evidence="11">ATP synthase F0 sector subunit a</fullName>
    </alternativeName>
    <alternativeName>
        <fullName evidence="11">F-ATPase subunit 6</fullName>
    </alternativeName>
</protein>
<accession>A0A1G6GUB3</accession>
<reference evidence="13 14" key="1">
    <citation type="submission" date="2016-06" db="EMBL/GenBank/DDBJ databases">
        <authorList>
            <person name="Olsen C.W."/>
            <person name="Carey S."/>
            <person name="Hinshaw L."/>
            <person name="Karasin A.I."/>
        </authorList>
    </citation>
    <scope>NUCLEOTIDE SEQUENCE [LARGE SCALE GENOMIC DNA]</scope>
    <source>
        <strain evidence="13 14">LZ-22</strain>
    </source>
</reference>
<feature type="transmembrane region" description="Helical" evidence="11">
    <location>
        <begin position="59"/>
        <end position="76"/>
    </location>
</feature>
<dbReference type="Pfam" id="PF00119">
    <property type="entry name" value="ATP-synt_A"/>
    <property type="match status" value="1"/>
</dbReference>
<feature type="transmembrane region" description="Helical" evidence="11">
    <location>
        <begin position="144"/>
        <end position="165"/>
    </location>
</feature>
<sequence length="285" mass="31673">MGPMTLPALVGALVPLEGGHYESPGVKDFRYFCADNPEVTSGHALAGCTFGVDWMNKPFWQAVIGAALVIVLWLIASRNLKKVPGKGQFFAEYVYSFIRNGVARDILGPEYRRYLPYLLGLFSFLLVNNWFGETFLFMLPTFSNIGYAWALAIMSWLIYIGAGIHRHGFGHYMKMQLVPAGVPVYLLPVIIPLEFLSNFITRPLTLGLRLFANMFAGHLVVLVFVAGGAFLLTYESNLFYNVSGAVSLLFSFAILFLELFIGALQAYIFTVLTAQYVHSSLAEAH</sequence>
<dbReference type="InterPro" id="IPR045083">
    <property type="entry name" value="ATP_synth_F0_asu_bact/mt"/>
</dbReference>
<dbReference type="AlphaFoldDB" id="A0A1G6GUB3"/>